<dbReference type="InterPro" id="IPR008271">
    <property type="entry name" value="Ser/Thr_kinase_AS"/>
</dbReference>
<proteinExistence type="predicted"/>
<keyword evidence="3" id="KW-0808">Transferase</keyword>
<accession>A0A336L5Z7</accession>
<dbReference type="SUPFAM" id="SSF56112">
    <property type="entry name" value="Protein kinase-like (PK-like)"/>
    <property type="match status" value="1"/>
</dbReference>
<evidence type="ECO:0000256" key="2">
    <source>
        <dbReference type="ARBA" id="ARBA00022527"/>
    </source>
</evidence>
<evidence type="ECO:0000256" key="1">
    <source>
        <dbReference type="ARBA" id="ARBA00012513"/>
    </source>
</evidence>
<dbReference type="EMBL" id="UFQS01002209">
    <property type="protein sequence ID" value="SSX13499.1"/>
    <property type="molecule type" value="Genomic_DNA"/>
</dbReference>
<reference evidence="12" key="2">
    <citation type="submission" date="2018-07" db="EMBL/GenBank/DDBJ databases">
        <authorList>
            <person name="Quirk P.G."/>
            <person name="Krulwich T.A."/>
        </authorList>
    </citation>
    <scope>NUCLEOTIDE SEQUENCE</scope>
</reference>
<keyword evidence="2" id="KW-0723">Serine/threonine-protein kinase</keyword>
<dbReference type="Gene3D" id="3.30.200.20">
    <property type="entry name" value="Phosphorylase Kinase, domain 1"/>
    <property type="match status" value="1"/>
</dbReference>
<dbReference type="EMBL" id="UFQT01001726">
    <property type="protein sequence ID" value="SSX31537.1"/>
    <property type="molecule type" value="Genomic_DNA"/>
</dbReference>
<evidence type="ECO:0000313" key="12">
    <source>
        <dbReference type="EMBL" id="SSX31537.1"/>
    </source>
</evidence>
<gene>
    <name evidence="10" type="primary">CSON003799</name>
    <name evidence="11" type="synonym">CSON005678</name>
</gene>
<dbReference type="PANTHER" id="PTHR44329:SF285">
    <property type="entry name" value="V-MOS MOLONEY MURINE SARCOMA VIRAL ONCO HOMOLOG"/>
    <property type="match status" value="1"/>
</dbReference>
<evidence type="ECO:0000256" key="5">
    <source>
        <dbReference type="ARBA" id="ARBA00022777"/>
    </source>
</evidence>
<dbReference type="InterPro" id="IPR011009">
    <property type="entry name" value="Kinase-like_dom_sf"/>
</dbReference>
<dbReference type="PROSITE" id="PS50011">
    <property type="entry name" value="PROTEIN_KINASE_DOM"/>
    <property type="match status" value="1"/>
</dbReference>
<reference evidence="10" key="1">
    <citation type="submission" date="2018-04" db="EMBL/GenBank/DDBJ databases">
        <authorList>
            <person name="Go L.Y."/>
            <person name="Mitchell J.A."/>
        </authorList>
    </citation>
    <scope>NUCLEOTIDE SEQUENCE</scope>
    <source>
        <tissue evidence="10">Whole organism</tissue>
    </source>
</reference>
<dbReference type="GO" id="GO:0004674">
    <property type="term" value="F:protein serine/threonine kinase activity"/>
    <property type="evidence" value="ECO:0007669"/>
    <property type="project" value="UniProtKB-KW"/>
</dbReference>
<evidence type="ECO:0000313" key="11">
    <source>
        <dbReference type="EMBL" id="SSX13499.1"/>
    </source>
</evidence>
<dbReference type="PIRSF" id="PIRSF000654">
    <property type="entry name" value="Integrin-linked_kinase"/>
    <property type="match status" value="1"/>
</dbReference>
<dbReference type="EC" id="2.7.11.1" evidence="1"/>
<dbReference type="Pfam" id="PF00069">
    <property type="entry name" value="Pkinase"/>
    <property type="match status" value="1"/>
</dbReference>
<evidence type="ECO:0000256" key="8">
    <source>
        <dbReference type="ARBA" id="ARBA00048679"/>
    </source>
</evidence>
<evidence type="ECO:0000256" key="3">
    <source>
        <dbReference type="ARBA" id="ARBA00022679"/>
    </source>
</evidence>
<sequence length="341" mass="38196">MDGCKTPPRAIPKHLKPIVGELTTPLRIPATPQLQKLGFGTGVEVLRVKRSPRPGHLRSPWAIKRLNKQCDGTHAPLYNQRLMEEASILRKLDHPNIVGFRNMLKDKHGQLCLAMEDGHQSLGDLLETRSEEDLGPLEASKTIKVCKDIANALNYLHTSMKLLHGDLKSFNILIKGNFDVCKLCDFGVSQPLDEHGYLDLKNHPDARYIGTDLWSAPEVLKYDQSIVGAKSEMFSYGLIIYEMVALNPPHIGGANFDTTADNESVISIKDDSVISVKDSDDETEKTMEKSITALFGTRPPLPDFLFSDDYNNILGLFFLCTNQEPDERPSAKECVRYFEKC</sequence>
<dbReference type="EMBL" id="UFQT01002209">
    <property type="protein sequence ID" value="SSX32929.1"/>
    <property type="molecule type" value="Genomic_DNA"/>
</dbReference>
<evidence type="ECO:0000256" key="6">
    <source>
        <dbReference type="ARBA" id="ARBA00022840"/>
    </source>
</evidence>
<comment type="catalytic activity">
    <reaction evidence="7">
        <text>L-threonyl-[protein] + ATP = O-phospho-L-threonyl-[protein] + ADP + H(+)</text>
        <dbReference type="Rhea" id="RHEA:46608"/>
        <dbReference type="Rhea" id="RHEA-COMP:11060"/>
        <dbReference type="Rhea" id="RHEA-COMP:11605"/>
        <dbReference type="ChEBI" id="CHEBI:15378"/>
        <dbReference type="ChEBI" id="CHEBI:30013"/>
        <dbReference type="ChEBI" id="CHEBI:30616"/>
        <dbReference type="ChEBI" id="CHEBI:61977"/>
        <dbReference type="ChEBI" id="CHEBI:456216"/>
        <dbReference type="EC" id="2.7.11.1"/>
    </reaction>
</comment>
<feature type="domain" description="Protein kinase" evidence="9">
    <location>
        <begin position="31"/>
        <end position="338"/>
    </location>
</feature>
<dbReference type="SMART" id="SM00220">
    <property type="entry name" value="S_TKc"/>
    <property type="match status" value="1"/>
</dbReference>
<dbReference type="GO" id="GO:0005524">
    <property type="term" value="F:ATP binding"/>
    <property type="evidence" value="ECO:0007669"/>
    <property type="project" value="UniProtKB-KW"/>
</dbReference>
<organism evidence="10">
    <name type="scientific">Culicoides sonorensis</name>
    <name type="common">Biting midge</name>
    <dbReference type="NCBI Taxonomy" id="179676"/>
    <lineage>
        <taxon>Eukaryota</taxon>
        <taxon>Metazoa</taxon>
        <taxon>Ecdysozoa</taxon>
        <taxon>Arthropoda</taxon>
        <taxon>Hexapoda</taxon>
        <taxon>Insecta</taxon>
        <taxon>Pterygota</taxon>
        <taxon>Neoptera</taxon>
        <taxon>Endopterygota</taxon>
        <taxon>Diptera</taxon>
        <taxon>Nematocera</taxon>
        <taxon>Chironomoidea</taxon>
        <taxon>Ceratopogonidae</taxon>
        <taxon>Ceratopogoninae</taxon>
        <taxon>Culicoides</taxon>
        <taxon>Monoculicoides</taxon>
    </lineage>
</organism>
<dbReference type="EMBL" id="UFQS01001726">
    <property type="protein sequence ID" value="SSX12019.1"/>
    <property type="molecule type" value="Genomic_DNA"/>
</dbReference>
<dbReference type="InterPro" id="IPR000719">
    <property type="entry name" value="Prot_kinase_dom"/>
</dbReference>
<keyword evidence="6" id="KW-0067">ATP-binding</keyword>
<keyword evidence="5" id="KW-0418">Kinase</keyword>
<keyword evidence="4" id="KW-0547">Nucleotide-binding</keyword>
<dbReference type="VEuPathDB" id="VectorBase:CSON003799"/>
<comment type="catalytic activity">
    <reaction evidence="8">
        <text>L-seryl-[protein] + ATP = O-phospho-L-seryl-[protein] + ADP + H(+)</text>
        <dbReference type="Rhea" id="RHEA:17989"/>
        <dbReference type="Rhea" id="RHEA-COMP:9863"/>
        <dbReference type="Rhea" id="RHEA-COMP:11604"/>
        <dbReference type="ChEBI" id="CHEBI:15378"/>
        <dbReference type="ChEBI" id="CHEBI:29999"/>
        <dbReference type="ChEBI" id="CHEBI:30616"/>
        <dbReference type="ChEBI" id="CHEBI:83421"/>
        <dbReference type="ChEBI" id="CHEBI:456216"/>
        <dbReference type="EC" id="2.7.11.1"/>
    </reaction>
</comment>
<dbReference type="VEuPathDB" id="VectorBase:CSON005678"/>
<protein>
    <recommendedName>
        <fullName evidence="1">non-specific serine/threonine protein kinase</fullName>
        <ecNumber evidence="1">2.7.11.1</ecNumber>
    </recommendedName>
</protein>
<evidence type="ECO:0000256" key="4">
    <source>
        <dbReference type="ARBA" id="ARBA00022741"/>
    </source>
</evidence>
<evidence type="ECO:0000313" key="10">
    <source>
        <dbReference type="EMBL" id="SSX12019.1"/>
    </source>
</evidence>
<dbReference type="PROSITE" id="PS00108">
    <property type="entry name" value="PROTEIN_KINASE_ST"/>
    <property type="match status" value="1"/>
</dbReference>
<evidence type="ECO:0000259" key="9">
    <source>
        <dbReference type="PROSITE" id="PS50011"/>
    </source>
</evidence>
<dbReference type="InterPro" id="IPR051681">
    <property type="entry name" value="Ser/Thr_Kinases-Pseudokinases"/>
</dbReference>
<dbReference type="Gene3D" id="1.10.510.10">
    <property type="entry name" value="Transferase(Phosphotransferase) domain 1"/>
    <property type="match status" value="1"/>
</dbReference>
<dbReference type="AlphaFoldDB" id="A0A336L5Z7"/>
<evidence type="ECO:0000256" key="7">
    <source>
        <dbReference type="ARBA" id="ARBA00047899"/>
    </source>
</evidence>
<name>A0A336L5Z7_CULSO</name>
<dbReference type="PANTHER" id="PTHR44329">
    <property type="entry name" value="SERINE/THREONINE-PROTEIN KINASE TNNI3K-RELATED"/>
    <property type="match status" value="1"/>
</dbReference>